<dbReference type="SUPFAM" id="SSF50104">
    <property type="entry name" value="Translation proteins SH3-like domain"/>
    <property type="match status" value="1"/>
</dbReference>
<feature type="domain" description="Elongation factor P C-terminal" evidence="10">
    <location>
        <begin position="129"/>
        <end position="186"/>
    </location>
</feature>
<dbReference type="GO" id="GO:0043043">
    <property type="term" value="P:peptide biosynthetic process"/>
    <property type="evidence" value="ECO:0007669"/>
    <property type="project" value="InterPro"/>
</dbReference>
<organism evidence="12 13">
    <name type="scientific">Candidatus Falkowbacteria bacterium RIFOXYC2_FULL_48_21</name>
    <dbReference type="NCBI Taxonomy" id="1798005"/>
    <lineage>
        <taxon>Bacteria</taxon>
        <taxon>Candidatus Falkowiibacteriota</taxon>
    </lineage>
</organism>
<dbReference type="FunFam" id="2.40.50.140:FF:000004">
    <property type="entry name" value="Elongation factor P"/>
    <property type="match status" value="1"/>
</dbReference>
<evidence type="ECO:0000256" key="4">
    <source>
        <dbReference type="ARBA" id="ARBA00022490"/>
    </source>
</evidence>
<evidence type="ECO:0000256" key="2">
    <source>
        <dbReference type="ARBA" id="ARBA00004815"/>
    </source>
</evidence>
<evidence type="ECO:0000256" key="3">
    <source>
        <dbReference type="ARBA" id="ARBA00009479"/>
    </source>
</evidence>
<evidence type="ECO:0000259" key="10">
    <source>
        <dbReference type="SMART" id="SM00841"/>
    </source>
</evidence>
<dbReference type="CDD" id="cd04470">
    <property type="entry name" value="S1_EF-P_repeat_1"/>
    <property type="match status" value="1"/>
</dbReference>
<evidence type="ECO:0000256" key="1">
    <source>
        <dbReference type="ARBA" id="ARBA00004496"/>
    </source>
</evidence>
<accession>A0A1F5TC26</accession>
<keyword evidence="4 7" id="KW-0963">Cytoplasm</keyword>
<evidence type="ECO:0000256" key="8">
    <source>
        <dbReference type="NCBIfam" id="TIGR00038"/>
    </source>
</evidence>
<dbReference type="NCBIfam" id="NF001810">
    <property type="entry name" value="PRK00529.1"/>
    <property type="match status" value="1"/>
</dbReference>
<dbReference type="SMART" id="SM00841">
    <property type="entry name" value="Elong-fact-P_C"/>
    <property type="match status" value="1"/>
</dbReference>
<comment type="similarity">
    <text evidence="3 7 9">Belongs to the elongation factor P family.</text>
</comment>
<comment type="subcellular location">
    <subcellularLocation>
        <location evidence="1 7">Cytoplasm</location>
    </subcellularLocation>
</comment>
<comment type="caution">
    <text evidence="12">The sequence shown here is derived from an EMBL/GenBank/DDBJ whole genome shotgun (WGS) entry which is preliminary data.</text>
</comment>
<evidence type="ECO:0000259" key="11">
    <source>
        <dbReference type="SMART" id="SM01185"/>
    </source>
</evidence>
<gene>
    <name evidence="7" type="primary">efp</name>
    <name evidence="12" type="ORF">A2482_03590</name>
</gene>
<dbReference type="InterPro" id="IPR013185">
    <property type="entry name" value="Transl_elong_KOW-like"/>
</dbReference>
<evidence type="ECO:0000256" key="9">
    <source>
        <dbReference type="RuleBase" id="RU004389"/>
    </source>
</evidence>
<dbReference type="Gene3D" id="2.40.50.140">
    <property type="entry name" value="Nucleic acid-binding proteins"/>
    <property type="match status" value="2"/>
</dbReference>
<dbReference type="InterPro" id="IPR014722">
    <property type="entry name" value="Rib_uL2_dom2"/>
</dbReference>
<dbReference type="InterPro" id="IPR020599">
    <property type="entry name" value="Transl_elong_fac_P/YeiP"/>
</dbReference>
<reference evidence="12 13" key="1">
    <citation type="journal article" date="2016" name="Nat. Commun.">
        <title>Thousands of microbial genomes shed light on interconnected biogeochemical processes in an aquifer system.</title>
        <authorList>
            <person name="Anantharaman K."/>
            <person name="Brown C.T."/>
            <person name="Hug L.A."/>
            <person name="Sharon I."/>
            <person name="Castelle C.J."/>
            <person name="Probst A.J."/>
            <person name="Thomas B.C."/>
            <person name="Singh A."/>
            <person name="Wilkins M.J."/>
            <person name="Karaoz U."/>
            <person name="Brodie E.L."/>
            <person name="Williams K.H."/>
            <person name="Hubbard S.S."/>
            <person name="Banfield J.F."/>
        </authorList>
    </citation>
    <scope>NUCLEOTIDE SEQUENCE [LARGE SCALE GENOMIC DNA]</scope>
</reference>
<proteinExistence type="inferred from homology"/>
<comment type="pathway">
    <text evidence="2 7">Protein biosynthesis; polypeptide chain elongation.</text>
</comment>
<dbReference type="Pfam" id="PF08207">
    <property type="entry name" value="EFP_N"/>
    <property type="match status" value="1"/>
</dbReference>
<dbReference type="InterPro" id="IPR008991">
    <property type="entry name" value="Translation_prot_SH3-like_sf"/>
</dbReference>
<dbReference type="InterPro" id="IPR012340">
    <property type="entry name" value="NA-bd_OB-fold"/>
</dbReference>
<dbReference type="SMART" id="SM01185">
    <property type="entry name" value="EFP"/>
    <property type="match status" value="1"/>
</dbReference>
<protein>
    <recommendedName>
        <fullName evidence="7 8">Elongation factor P</fullName>
        <shortName evidence="7">EF-P</shortName>
    </recommendedName>
</protein>
<dbReference type="InterPro" id="IPR001059">
    <property type="entry name" value="Transl_elong_P/YeiP_cen"/>
</dbReference>
<dbReference type="InterPro" id="IPR011768">
    <property type="entry name" value="Transl_elongation_fac_P"/>
</dbReference>
<dbReference type="PIRSF" id="PIRSF005901">
    <property type="entry name" value="EF-P"/>
    <property type="match status" value="1"/>
</dbReference>
<evidence type="ECO:0000313" key="12">
    <source>
        <dbReference type="EMBL" id="OGF36507.1"/>
    </source>
</evidence>
<dbReference type="Gene3D" id="2.30.30.30">
    <property type="match status" value="1"/>
</dbReference>
<dbReference type="PANTHER" id="PTHR30053">
    <property type="entry name" value="ELONGATION FACTOR P"/>
    <property type="match status" value="1"/>
</dbReference>
<sequence length="189" mass="21082">MAGTSDLHKGVVIQFKNDFWIVTEAFFVSPGKGSAFTRVKMKSLTSGKNVEQTYKSNETVDIVEVQNQRFQYLYKSGEKYAFMNQSSYETIEIGADILGDTAKFLLEGMEVRAVLFQENVVAVELPIKMKYKVTEAPPAVKGDTTSSGRLMKDITLENGLVVRGPIFIKPGETVLINTETGEYCERVND</sequence>
<dbReference type="CDD" id="cd05794">
    <property type="entry name" value="S1_EF-P_repeat_2"/>
    <property type="match status" value="1"/>
</dbReference>
<dbReference type="Pfam" id="PF09285">
    <property type="entry name" value="Elong-fact-P_C"/>
    <property type="match status" value="1"/>
</dbReference>
<evidence type="ECO:0000256" key="7">
    <source>
        <dbReference type="HAMAP-Rule" id="MF_00141"/>
    </source>
</evidence>
<dbReference type="Proteomes" id="UP000178656">
    <property type="component" value="Unassembled WGS sequence"/>
</dbReference>
<dbReference type="Pfam" id="PF01132">
    <property type="entry name" value="EFP"/>
    <property type="match status" value="1"/>
</dbReference>
<evidence type="ECO:0000313" key="13">
    <source>
        <dbReference type="Proteomes" id="UP000178656"/>
    </source>
</evidence>
<dbReference type="InterPro" id="IPR015365">
    <property type="entry name" value="Elong-fact-P_C"/>
</dbReference>
<dbReference type="SUPFAM" id="SSF50249">
    <property type="entry name" value="Nucleic acid-binding proteins"/>
    <property type="match status" value="2"/>
</dbReference>
<comment type="function">
    <text evidence="7">Involved in peptide bond synthesis. Stimulates efficient translation and peptide-bond synthesis on native or reconstituted 70S ribosomes in vitro. Probably functions indirectly by altering the affinity of the ribosome for aminoacyl-tRNA, thus increasing their reactivity as acceptors for peptidyl transferase.</text>
</comment>
<dbReference type="EMBL" id="MFGM01000034">
    <property type="protein sequence ID" value="OGF36507.1"/>
    <property type="molecule type" value="Genomic_DNA"/>
</dbReference>
<dbReference type="GO" id="GO:0003746">
    <property type="term" value="F:translation elongation factor activity"/>
    <property type="evidence" value="ECO:0007669"/>
    <property type="project" value="UniProtKB-UniRule"/>
</dbReference>
<dbReference type="PANTHER" id="PTHR30053:SF12">
    <property type="entry name" value="ELONGATION FACTOR P (EF-P) FAMILY PROTEIN"/>
    <property type="match status" value="1"/>
</dbReference>
<dbReference type="UniPathway" id="UPA00345"/>
<evidence type="ECO:0000256" key="6">
    <source>
        <dbReference type="ARBA" id="ARBA00022917"/>
    </source>
</evidence>
<dbReference type="NCBIfam" id="TIGR00038">
    <property type="entry name" value="efp"/>
    <property type="match status" value="1"/>
</dbReference>
<dbReference type="FunFam" id="2.30.30.30:FF:000003">
    <property type="entry name" value="Elongation factor P"/>
    <property type="match status" value="1"/>
</dbReference>
<feature type="domain" description="Translation elongation factor P/YeiP central" evidence="11">
    <location>
        <begin position="67"/>
        <end position="121"/>
    </location>
</feature>
<dbReference type="GO" id="GO:0005829">
    <property type="term" value="C:cytosol"/>
    <property type="evidence" value="ECO:0007669"/>
    <property type="project" value="UniProtKB-ARBA"/>
</dbReference>
<keyword evidence="5 7" id="KW-0251">Elongation factor</keyword>
<dbReference type="AlphaFoldDB" id="A0A1F5TC26"/>
<keyword evidence="6 7" id="KW-0648">Protein biosynthesis</keyword>
<name>A0A1F5TC26_9BACT</name>
<dbReference type="HAMAP" id="MF_00141">
    <property type="entry name" value="EF_P"/>
    <property type="match status" value="1"/>
</dbReference>
<evidence type="ECO:0000256" key="5">
    <source>
        <dbReference type="ARBA" id="ARBA00022768"/>
    </source>
</evidence>
<dbReference type="FunFam" id="2.40.50.140:FF:000009">
    <property type="entry name" value="Elongation factor P"/>
    <property type="match status" value="1"/>
</dbReference>